<dbReference type="RefSeq" id="WP_281363428.1">
    <property type="nucleotide sequence ID" value="NZ_JACDUU010000002.1"/>
</dbReference>
<dbReference type="EMBL" id="JACDUU010000002">
    <property type="protein sequence ID" value="MBA2871152.1"/>
    <property type="molecule type" value="Genomic_DNA"/>
</dbReference>
<evidence type="ECO:0000313" key="2">
    <source>
        <dbReference type="Proteomes" id="UP000580891"/>
    </source>
</evidence>
<comment type="caution">
    <text evidence="1">The sequence shown here is derived from an EMBL/GenBank/DDBJ whole genome shotgun (WGS) entry which is preliminary data.</text>
</comment>
<name>A0A7V9YZG1_9BACL</name>
<accession>A0A7V9YZG1</accession>
<organism evidence="1 2">
    <name type="scientific">[Anoxybacillus] calidus</name>
    <dbReference type="NCBI Taxonomy" id="575178"/>
    <lineage>
        <taxon>Bacteria</taxon>
        <taxon>Bacillati</taxon>
        <taxon>Bacillota</taxon>
        <taxon>Bacilli</taxon>
        <taxon>Bacillales</taxon>
        <taxon>Anoxybacillaceae</taxon>
        <taxon>Paranoxybacillus</taxon>
    </lineage>
</organism>
<dbReference type="AlphaFoldDB" id="A0A7V9YZG1"/>
<gene>
    <name evidence="1" type="ORF">HNQ85_001422</name>
</gene>
<protein>
    <submittedName>
        <fullName evidence="1">Uncharacterized protein</fullName>
    </submittedName>
</protein>
<keyword evidence="2" id="KW-1185">Reference proteome</keyword>
<evidence type="ECO:0000313" key="1">
    <source>
        <dbReference type="EMBL" id="MBA2871152.1"/>
    </source>
</evidence>
<reference evidence="1 2" key="1">
    <citation type="submission" date="2020-07" db="EMBL/GenBank/DDBJ databases">
        <title>Genomic Encyclopedia of Type Strains, Phase IV (KMG-IV): sequencing the most valuable type-strain genomes for metagenomic binning, comparative biology and taxonomic classification.</title>
        <authorList>
            <person name="Goeker M."/>
        </authorList>
    </citation>
    <scope>NUCLEOTIDE SEQUENCE [LARGE SCALE GENOMIC DNA]</scope>
    <source>
        <strain evidence="1 2">DSM 25220</strain>
    </source>
</reference>
<proteinExistence type="predicted"/>
<sequence>MNKLTSIIILASDNADTLTNVIASASNISPHEIIVLIKMEN</sequence>
<dbReference type="Proteomes" id="UP000580891">
    <property type="component" value="Unassembled WGS sequence"/>
</dbReference>